<feature type="chain" id="PRO_5018011096" description="Major facilitator superfamily (MFS) profile domain-containing protein" evidence="3">
    <location>
        <begin position="20"/>
        <end position="511"/>
    </location>
</feature>
<evidence type="ECO:0000313" key="6">
    <source>
        <dbReference type="Proteomes" id="UP000277928"/>
    </source>
</evidence>
<evidence type="ECO:0000259" key="4">
    <source>
        <dbReference type="PROSITE" id="PS50850"/>
    </source>
</evidence>
<organism evidence="5 6">
    <name type="scientific">Litomosoides sigmodontis</name>
    <name type="common">Filarial nematode worm</name>
    <dbReference type="NCBI Taxonomy" id="42156"/>
    <lineage>
        <taxon>Eukaryota</taxon>
        <taxon>Metazoa</taxon>
        <taxon>Ecdysozoa</taxon>
        <taxon>Nematoda</taxon>
        <taxon>Chromadorea</taxon>
        <taxon>Rhabditida</taxon>
        <taxon>Spirurina</taxon>
        <taxon>Spiruromorpha</taxon>
        <taxon>Filarioidea</taxon>
        <taxon>Onchocercidae</taxon>
        <taxon>Litomosoides</taxon>
    </lineage>
</organism>
<feature type="transmembrane region" description="Helical" evidence="2">
    <location>
        <begin position="141"/>
        <end position="161"/>
    </location>
</feature>
<feature type="transmembrane region" description="Helical" evidence="2">
    <location>
        <begin position="458"/>
        <end position="479"/>
    </location>
</feature>
<name>A0A3P6SUG1_LITSI</name>
<feature type="transmembrane region" description="Helical" evidence="2">
    <location>
        <begin position="296"/>
        <end position="316"/>
    </location>
</feature>
<dbReference type="InterPro" id="IPR036259">
    <property type="entry name" value="MFS_trans_sf"/>
</dbReference>
<dbReference type="EMBL" id="UYRX01000169">
    <property type="protein sequence ID" value="VDK76247.1"/>
    <property type="molecule type" value="Genomic_DNA"/>
</dbReference>
<dbReference type="Gene3D" id="1.20.1250.20">
    <property type="entry name" value="MFS general substrate transporter like domains"/>
    <property type="match status" value="2"/>
</dbReference>
<feature type="transmembrane region" description="Helical" evidence="2">
    <location>
        <begin position="115"/>
        <end position="134"/>
    </location>
</feature>
<dbReference type="Proteomes" id="UP000277928">
    <property type="component" value="Unassembled WGS sequence"/>
</dbReference>
<dbReference type="OrthoDB" id="2985014at2759"/>
<dbReference type="GO" id="GO:0016020">
    <property type="term" value="C:membrane"/>
    <property type="evidence" value="ECO:0007669"/>
    <property type="project" value="UniProtKB-SubCell"/>
</dbReference>
<proteinExistence type="predicted"/>
<feature type="transmembrane region" description="Helical" evidence="2">
    <location>
        <begin position="391"/>
        <end position="411"/>
    </location>
</feature>
<evidence type="ECO:0000256" key="2">
    <source>
        <dbReference type="SAM" id="Phobius"/>
    </source>
</evidence>
<protein>
    <recommendedName>
        <fullName evidence="4">Major facilitator superfamily (MFS) profile domain-containing protein</fullName>
    </recommendedName>
</protein>
<dbReference type="InterPro" id="IPR011701">
    <property type="entry name" value="MFS"/>
</dbReference>
<feature type="transmembrane region" description="Helical" evidence="2">
    <location>
        <begin position="365"/>
        <end position="385"/>
    </location>
</feature>
<keyword evidence="2" id="KW-0472">Membrane</keyword>
<evidence type="ECO:0000313" key="5">
    <source>
        <dbReference type="EMBL" id="VDK76247.1"/>
    </source>
</evidence>
<dbReference type="AlphaFoldDB" id="A0A3P6SUG1"/>
<dbReference type="OMA" id="RSVWAVW"/>
<sequence>MRAVTCVLPSTLLIRGTLPLTGDKQSDDDVTALNDVQEHSERAHVETSCDARKPERRCGFCNGTRYAILVLSALCLTATRANDMTFNMAVICITSNATVEGVKSVEISPSETSTIFAGGSVGAIIFAFPIAYALHHFGLQAVFSTLLLLSSIATALMPFAARNGVPWMVCVRVMQGMALASAMPLIGSVSAKWAPITEIGKFLTLLSIGSQLSQIITMPLAAHLCVKFGWPFAFYAPALISAILALTFFAFYRNDPVKHPCVSSDEAFLITEGAKRKRRKEISIPCRSIATSRSVWAVWIGFLGNAFGFQLVVQFMPTYMNKTLSVPIEQTGLSTILPPFVQLIVKMLAGILSDKITCISEKFKLQLFNTIAMVGCTLFLQPLGFLNSDHAGIAILCFTGAVSCIGLIACGPMKSATLIARTFTESVMTVVQVVICLGMFSVPFMVSALAPNNTIQEWRYIVFTTTFVLMLSNVMFCWLCSAEPEPWALVVEEKCENHCEGKEKLSKQDLA</sequence>
<reference evidence="5 6" key="1">
    <citation type="submission" date="2018-08" db="EMBL/GenBank/DDBJ databases">
        <authorList>
            <person name="Laetsch R D."/>
            <person name="Stevens L."/>
            <person name="Kumar S."/>
            <person name="Blaxter L. M."/>
        </authorList>
    </citation>
    <scope>NUCLEOTIDE SEQUENCE [LARGE SCALE GENOMIC DNA]</scope>
</reference>
<feature type="domain" description="Major facilitator superfamily (MFS) profile" evidence="4">
    <location>
        <begin position="73"/>
        <end position="485"/>
    </location>
</feature>
<gene>
    <name evidence="5" type="ORF">NLS_LOCUS3214</name>
</gene>
<dbReference type="GO" id="GO:0022857">
    <property type="term" value="F:transmembrane transporter activity"/>
    <property type="evidence" value="ECO:0007669"/>
    <property type="project" value="InterPro"/>
</dbReference>
<evidence type="ECO:0000256" key="3">
    <source>
        <dbReference type="SAM" id="SignalP"/>
    </source>
</evidence>
<accession>A0A3P6SUG1</accession>
<feature type="signal peptide" evidence="3">
    <location>
        <begin position="1"/>
        <end position="19"/>
    </location>
</feature>
<dbReference type="InterPro" id="IPR020846">
    <property type="entry name" value="MFS_dom"/>
</dbReference>
<keyword evidence="3" id="KW-0732">Signal</keyword>
<dbReference type="PANTHER" id="PTHR45757">
    <property type="entry name" value="PROTEIN CBG23364-RELATED"/>
    <property type="match status" value="1"/>
</dbReference>
<dbReference type="PROSITE" id="PS50850">
    <property type="entry name" value="MFS"/>
    <property type="match status" value="1"/>
</dbReference>
<dbReference type="SUPFAM" id="SSF103473">
    <property type="entry name" value="MFS general substrate transporter"/>
    <property type="match status" value="1"/>
</dbReference>
<keyword evidence="2" id="KW-0812">Transmembrane</keyword>
<feature type="transmembrane region" description="Helical" evidence="2">
    <location>
        <begin position="423"/>
        <end position="446"/>
    </location>
</feature>
<comment type="subcellular location">
    <subcellularLocation>
        <location evidence="1">Membrane</location>
        <topology evidence="1">Multi-pass membrane protein</topology>
    </subcellularLocation>
</comment>
<keyword evidence="2" id="KW-1133">Transmembrane helix</keyword>
<dbReference type="STRING" id="42156.A0A3P6SUG1"/>
<keyword evidence="6" id="KW-1185">Reference proteome</keyword>
<feature type="transmembrane region" description="Helical" evidence="2">
    <location>
        <begin position="228"/>
        <end position="252"/>
    </location>
</feature>
<dbReference type="Pfam" id="PF07690">
    <property type="entry name" value="MFS_1"/>
    <property type="match status" value="1"/>
</dbReference>
<dbReference type="PANTHER" id="PTHR45757:SF33">
    <property type="entry name" value="MAJOR FACILITATOR SUPERFAMILY (MFS) PROFILE DOMAIN-CONTAINING PROTEIN"/>
    <property type="match status" value="1"/>
</dbReference>
<evidence type="ECO:0000256" key="1">
    <source>
        <dbReference type="ARBA" id="ARBA00004141"/>
    </source>
</evidence>
<feature type="transmembrane region" description="Helical" evidence="2">
    <location>
        <begin position="336"/>
        <end position="353"/>
    </location>
</feature>